<protein>
    <recommendedName>
        <fullName evidence="12">Sodium/potassium ATPase alpha subunit</fullName>
    </recommendedName>
</protein>
<dbReference type="InterPro" id="IPR018303">
    <property type="entry name" value="ATPase_P-typ_P_site"/>
</dbReference>
<feature type="non-terminal residue" evidence="10">
    <location>
        <position position="1"/>
    </location>
</feature>
<keyword evidence="6" id="KW-1278">Translocase</keyword>
<evidence type="ECO:0000256" key="2">
    <source>
        <dbReference type="ARBA" id="ARBA00022475"/>
    </source>
</evidence>
<dbReference type="SUPFAM" id="SSF81665">
    <property type="entry name" value="Calcium ATPase, transmembrane domain M"/>
    <property type="match status" value="1"/>
</dbReference>
<keyword evidence="2" id="KW-1003">Cell membrane</keyword>
<dbReference type="EMBL" id="CAJOBH010258872">
    <property type="protein sequence ID" value="CAF5152650.1"/>
    <property type="molecule type" value="Genomic_DNA"/>
</dbReference>
<dbReference type="PANTHER" id="PTHR43294">
    <property type="entry name" value="SODIUM/POTASSIUM-TRANSPORTING ATPASE SUBUNIT ALPHA"/>
    <property type="match status" value="1"/>
</dbReference>
<dbReference type="GO" id="GO:0036376">
    <property type="term" value="P:sodium ion export across plasma membrane"/>
    <property type="evidence" value="ECO:0007669"/>
    <property type="project" value="TreeGrafter"/>
</dbReference>
<name>A0A8S3G6Z1_9BILA</name>
<evidence type="ECO:0000256" key="7">
    <source>
        <dbReference type="ARBA" id="ARBA00022989"/>
    </source>
</evidence>
<accession>A0A8S3G6Z1</accession>
<dbReference type="GO" id="GO:0030007">
    <property type="term" value="P:intracellular potassium ion homeostasis"/>
    <property type="evidence" value="ECO:0007669"/>
    <property type="project" value="TreeGrafter"/>
</dbReference>
<dbReference type="InterPro" id="IPR036412">
    <property type="entry name" value="HAD-like_sf"/>
</dbReference>
<feature type="transmembrane region" description="Helical" evidence="9">
    <location>
        <begin position="56"/>
        <end position="80"/>
    </location>
</feature>
<dbReference type="GO" id="GO:0005886">
    <property type="term" value="C:plasma membrane"/>
    <property type="evidence" value="ECO:0007669"/>
    <property type="project" value="UniProtKB-SubCell"/>
</dbReference>
<keyword evidence="3 9" id="KW-0812">Transmembrane</keyword>
<dbReference type="FunFam" id="3.40.50.1000:FF:000001">
    <property type="entry name" value="Phospholipid-transporting ATPase IC"/>
    <property type="match status" value="1"/>
</dbReference>
<dbReference type="GO" id="GO:0005524">
    <property type="term" value="F:ATP binding"/>
    <property type="evidence" value="ECO:0007669"/>
    <property type="project" value="UniProtKB-KW"/>
</dbReference>
<evidence type="ECO:0000256" key="5">
    <source>
        <dbReference type="ARBA" id="ARBA00022840"/>
    </source>
</evidence>
<dbReference type="GO" id="GO:1902600">
    <property type="term" value="P:proton transmembrane transport"/>
    <property type="evidence" value="ECO:0007669"/>
    <property type="project" value="TreeGrafter"/>
</dbReference>
<evidence type="ECO:0000313" key="10">
    <source>
        <dbReference type="EMBL" id="CAF5152650.1"/>
    </source>
</evidence>
<evidence type="ECO:0000256" key="4">
    <source>
        <dbReference type="ARBA" id="ARBA00022741"/>
    </source>
</evidence>
<dbReference type="FunFam" id="1.20.1110.10:FF:000095">
    <property type="entry name" value="Sodium/potassium-transporting ATPase subunit alpha-1"/>
    <property type="match status" value="1"/>
</dbReference>
<dbReference type="InterPro" id="IPR001757">
    <property type="entry name" value="P_typ_ATPase"/>
</dbReference>
<evidence type="ECO:0008006" key="12">
    <source>
        <dbReference type="Google" id="ProtNLM"/>
    </source>
</evidence>
<sequence>PLETKNLAFFSTFAVEGTCLGIVVRTGDRTVMGRIANLASSLETGETPIAREIAHFIHIITGVAVFLGVSFFVIAFVLGYPWLEAVIFLIGIIVANVPEGLLATVTVCLTLTAKRMAKKNCLVKNLEAVETLGSTSTICSDKTGTLTQNRMTVAH</sequence>
<dbReference type="InterPro" id="IPR023298">
    <property type="entry name" value="ATPase_P-typ_TM_dom_sf"/>
</dbReference>
<proteinExistence type="predicted"/>
<dbReference type="Proteomes" id="UP000681967">
    <property type="component" value="Unassembled WGS sequence"/>
</dbReference>
<dbReference type="GO" id="GO:0005391">
    <property type="term" value="F:P-type sodium:potassium-exchanging transporter activity"/>
    <property type="evidence" value="ECO:0007669"/>
    <property type="project" value="TreeGrafter"/>
</dbReference>
<keyword evidence="8 9" id="KW-0472">Membrane</keyword>
<dbReference type="Gene3D" id="3.40.50.1000">
    <property type="entry name" value="HAD superfamily/HAD-like"/>
    <property type="match status" value="1"/>
</dbReference>
<dbReference type="Gene3D" id="1.20.1110.10">
    <property type="entry name" value="Calcium-transporting ATPase, transmembrane domain"/>
    <property type="match status" value="1"/>
</dbReference>
<evidence type="ECO:0000256" key="8">
    <source>
        <dbReference type="ARBA" id="ARBA00023136"/>
    </source>
</evidence>
<dbReference type="InterPro" id="IPR008250">
    <property type="entry name" value="ATPase_P-typ_transduc_dom_A_sf"/>
</dbReference>
<evidence type="ECO:0000313" key="11">
    <source>
        <dbReference type="Proteomes" id="UP000681967"/>
    </source>
</evidence>
<evidence type="ECO:0000256" key="9">
    <source>
        <dbReference type="SAM" id="Phobius"/>
    </source>
</evidence>
<dbReference type="InterPro" id="IPR050510">
    <property type="entry name" value="Cation_transp_ATPase_P-type"/>
</dbReference>
<dbReference type="SUPFAM" id="SSF56784">
    <property type="entry name" value="HAD-like"/>
    <property type="match status" value="1"/>
</dbReference>
<feature type="transmembrane region" description="Helical" evidence="9">
    <location>
        <begin position="86"/>
        <end position="109"/>
    </location>
</feature>
<dbReference type="GO" id="GO:0006883">
    <property type="term" value="P:intracellular sodium ion homeostasis"/>
    <property type="evidence" value="ECO:0007669"/>
    <property type="project" value="TreeGrafter"/>
</dbReference>
<evidence type="ECO:0000256" key="6">
    <source>
        <dbReference type="ARBA" id="ARBA00022967"/>
    </source>
</evidence>
<dbReference type="SUPFAM" id="SSF81653">
    <property type="entry name" value="Calcium ATPase, transduction domain A"/>
    <property type="match status" value="1"/>
</dbReference>
<dbReference type="PANTHER" id="PTHR43294:SF21">
    <property type="entry name" value="CATION TRANSPORTING ATPASE"/>
    <property type="match status" value="1"/>
</dbReference>
<keyword evidence="4" id="KW-0547">Nucleotide-binding</keyword>
<evidence type="ECO:0000256" key="1">
    <source>
        <dbReference type="ARBA" id="ARBA00004651"/>
    </source>
</evidence>
<gene>
    <name evidence="10" type="ORF">BYL167_LOCUS72622</name>
</gene>
<organism evidence="10 11">
    <name type="scientific">Rotaria magnacalcarata</name>
    <dbReference type="NCBI Taxonomy" id="392030"/>
    <lineage>
        <taxon>Eukaryota</taxon>
        <taxon>Metazoa</taxon>
        <taxon>Spiralia</taxon>
        <taxon>Gnathifera</taxon>
        <taxon>Rotifera</taxon>
        <taxon>Eurotatoria</taxon>
        <taxon>Bdelloidea</taxon>
        <taxon>Philodinida</taxon>
        <taxon>Philodinidae</taxon>
        <taxon>Rotaria</taxon>
    </lineage>
</organism>
<dbReference type="GO" id="GO:1990573">
    <property type="term" value="P:potassium ion import across plasma membrane"/>
    <property type="evidence" value="ECO:0007669"/>
    <property type="project" value="TreeGrafter"/>
</dbReference>
<dbReference type="Gene3D" id="2.70.150.10">
    <property type="entry name" value="Calcium-transporting ATPase, cytoplasmic transduction domain A"/>
    <property type="match status" value="1"/>
</dbReference>
<feature type="non-terminal residue" evidence="10">
    <location>
        <position position="155"/>
    </location>
</feature>
<dbReference type="NCBIfam" id="TIGR01494">
    <property type="entry name" value="ATPase_P-type"/>
    <property type="match status" value="1"/>
</dbReference>
<comment type="caution">
    <text evidence="10">The sequence shown here is derived from an EMBL/GenBank/DDBJ whole genome shotgun (WGS) entry which is preliminary data.</text>
</comment>
<dbReference type="PROSITE" id="PS00154">
    <property type="entry name" value="ATPASE_E1_E2"/>
    <property type="match status" value="1"/>
</dbReference>
<dbReference type="AlphaFoldDB" id="A0A8S3G6Z1"/>
<keyword evidence="7 9" id="KW-1133">Transmembrane helix</keyword>
<evidence type="ECO:0000256" key="3">
    <source>
        <dbReference type="ARBA" id="ARBA00022692"/>
    </source>
</evidence>
<reference evidence="10" key="1">
    <citation type="submission" date="2021-02" db="EMBL/GenBank/DDBJ databases">
        <authorList>
            <person name="Nowell W R."/>
        </authorList>
    </citation>
    <scope>NUCLEOTIDE SEQUENCE</scope>
</reference>
<dbReference type="InterPro" id="IPR023214">
    <property type="entry name" value="HAD_sf"/>
</dbReference>
<dbReference type="PRINTS" id="PR00121">
    <property type="entry name" value="NAKATPASE"/>
</dbReference>
<keyword evidence="5" id="KW-0067">ATP-binding</keyword>
<comment type="subcellular location">
    <subcellularLocation>
        <location evidence="1">Cell membrane</location>
        <topology evidence="1">Multi-pass membrane protein</topology>
    </subcellularLocation>
</comment>
<dbReference type="GO" id="GO:0016887">
    <property type="term" value="F:ATP hydrolysis activity"/>
    <property type="evidence" value="ECO:0007669"/>
    <property type="project" value="InterPro"/>
</dbReference>